<proteinExistence type="predicted"/>
<protein>
    <submittedName>
        <fullName evidence="1">Uncharacterized protein</fullName>
    </submittedName>
</protein>
<comment type="caution">
    <text evidence="1">The sequence shown here is derived from an EMBL/GenBank/DDBJ whole genome shotgun (WGS) entry which is preliminary data.</text>
</comment>
<reference evidence="1" key="2">
    <citation type="submission" date="2022-01" db="EMBL/GenBank/DDBJ databases">
        <authorList>
            <person name="Yamashiro T."/>
            <person name="Shiraishi A."/>
            <person name="Satake H."/>
            <person name="Nakayama K."/>
        </authorList>
    </citation>
    <scope>NUCLEOTIDE SEQUENCE</scope>
</reference>
<reference evidence="1" key="1">
    <citation type="journal article" date="2022" name="Int. J. Mol. Sci.">
        <title>Draft Genome of Tanacetum Coccineum: Genomic Comparison of Closely Related Tanacetum-Family Plants.</title>
        <authorList>
            <person name="Yamashiro T."/>
            <person name="Shiraishi A."/>
            <person name="Nakayama K."/>
            <person name="Satake H."/>
        </authorList>
    </citation>
    <scope>NUCLEOTIDE SEQUENCE</scope>
</reference>
<evidence type="ECO:0000313" key="1">
    <source>
        <dbReference type="EMBL" id="GJS71258.1"/>
    </source>
</evidence>
<accession>A0ABQ4Y289</accession>
<gene>
    <name evidence="1" type="ORF">Tco_0704099</name>
</gene>
<keyword evidence="2" id="KW-1185">Reference proteome</keyword>
<sequence>MFMLKKTTMIKQRMHRFDKMNLSILSVHAVRTLLSLPHAILIMKICIHFNQQSHEYQWTKDHPLEQVIDNPTNPVQIRQQLATDPEMMDFTIRQTTSIGNRLQTIWQDLDKAKVVMEETKKKEDEVSDCIFATKEILVAKGYAQKRAFLKHLSDVEHAEAMILAKALLEDTVPR</sequence>
<dbReference type="Proteomes" id="UP001151760">
    <property type="component" value="Unassembled WGS sequence"/>
</dbReference>
<organism evidence="1 2">
    <name type="scientific">Tanacetum coccineum</name>
    <dbReference type="NCBI Taxonomy" id="301880"/>
    <lineage>
        <taxon>Eukaryota</taxon>
        <taxon>Viridiplantae</taxon>
        <taxon>Streptophyta</taxon>
        <taxon>Embryophyta</taxon>
        <taxon>Tracheophyta</taxon>
        <taxon>Spermatophyta</taxon>
        <taxon>Magnoliopsida</taxon>
        <taxon>eudicotyledons</taxon>
        <taxon>Gunneridae</taxon>
        <taxon>Pentapetalae</taxon>
        <taxon>asterids</taxon>
        <taxon>campanulids</taxon>
        <taxon>Asterales</taxon>
        <taxon>Asteraceae</taxon>
        <taxon>Asteroideae</taxon>
        <taxon>Anthemideae</taxon>
        <taxon>Anthemidinae</taxon>
        <taxon>Tanacetum</taxon>
    </lineage>
</organism>
<dbReference type="EMBL" id="BQNB010009993">
    <property type="protein sequence ID" value="GJS71258.1"/>
    <property type="molecule type" value="Genomic_DNA"/>
</dbReference>
<name>A0ABQ4Y289_9ASTR</name>
<evidence type="ECO:0000313" key="2">
    <source>
        <dbReference type="Proteomes" id="UP001151760"/>
    </source>
</evidence>